<name>A0ABX8QVE5_9ACTN</name>
<feature type="region of interest" description="Disordered" evidence="1">
    <location>
        <begin position="131"/>
        <end position="174"/>
    </location>
</feature>
<dbReference type="Pfam" id="PF20329">
    <property type="entry name" value="DUF6624"/>
    <property type="match status" value="1"/>
</dbReference>
<accession>A0ABX8QVE5</accession>
<keyword evidence="3" id="KW-1185">Reference proteome</keyword>
<sequence length="174" mass="19468">MDATPRAEVLRAELMRRAARDQRVRTSTPPTSLSPLTALRFLWVDDRNTAWLDRVVRRTGWPGIALVGPAAAHAAWLLAQHADRRRRTQRRFLLAMREAAGRGDADRKDLAYLEDRVRVNAGRPQRYGTQYGLTAAGFGPRPIEDPDGLDARRAEVGLPPIGDHDAAPRRHPTV</sequence>
<evidence type="ECO:0000256" key="1">
    <source>
        <dbReference type="SAM" id="MobiDB-lite"/>
    </source>
</evidence>
<organism evidence="2 3">
    <name type="scientific">Actinomadura graeca</name>
    <dbReference type="NCBI Taxonomy" id="2750812"/>
    <lineage>
        <taxon>Bacteria</taxon>
        <taxon>Bacillati</taxon>
        <taxon>Actinomycetota</taxon>
        <taxon>Actinomycetes</taxon>
        <taxon>Streptosporangiales</taxon>
        <taxon>Thermomonosporaceae</taxon>
        <taxon>Actinomadura</taxon>
    </lineage>
</organism>
<evidence type="ECO:0000313" key="2">
    <source>
        <dbReference type="EMBL" id="QXJ22697.1"/>
    </source>
</evidence>
<dbReference type="RefSeq" id="WP_231336031.1">
    <property type="nucleotide sequence ID" value="NZ_CP059572.1"/>
</dbReference>
<dbReference type="Proteomes" id="UP001049518">
    <property type="component" value="Chromosome"/>
</dbReference>
<dbReference type="InterPro" id="IPR046732">
    <property type="entry name" value="DUF6624"/>
</dbReference>
<reference evidence="2" key="1">
    <citation type="submission" date="2020-07" db="EMBL/GenBank/DDBJ databases">
        <authorList>
            <person name="Tarantini F.S."/>
            <person name="Hong K.W."/>
            <person name="Chan K.G."/>
        </authorList>
    </citation>
    <scope>NUCLEOTIDE SEQUENCE</scope>
    <source>
        <strain evidence="2">32-07</strain>
    </source>
</reference>
<proteinExistence type="predicted"/>
<protein>
    <submittedName>
        <fullName evidence="2">Uncharacterized protein</fullName>
    </submittedName>
</protein>
<evidence type="ECO:0000313" key="3">
    <source>
        <dbReference type="Proteomes" id="UP001049518"/>
    </source>
</evidence>
<gene>
    <name evidence="2" type="ORF">AGRA3207_003745</name>
</gene>
<dbReference type="EMBL" id="CP059572">
    <property type="protein sequence ID" value="QXJ22697.1"/>
    <property type="molecule type" value="Genomic_DNA"/>
</dbReference>